<evidence type="ECO:0000256" key="5">
    <source>
        <dbReference type="SAM" id="MobiDB-lite"/>
    </source>
</evidence>
<keyword evidence="1" id="KW-0805">Transcription regulation</keyword>
<comment type="caution">
    <text evidence="7">The sequence shown here is derived from an EMBL/GenBank/DDBJ whole genome shotgun (WGS) entry which is preliminary data.</text>
</comment>
<feature type="compositionally biased region" description="Polar residues" evidence="5">
    <location>
        <begin position="127"/>
        <end position="142"/>
    </location>
</feature>
<feature type="region of interest" description="Disordered" evidence="5">
    <location>
        <begin position="574"/>
        <end position="634"/>
    </location>
</feature>
<name>A0AAE1C295_9PEZI</name>
<dbReference type="InterPro" id="IPR036910">
    <property type="entry name" value="HMG_box_dom_sf"/>
</dbReference>
<feature type="compositionally biased region" description="Polar residues" evidence="5">
    <location>
        <begin position="620"/>
        <end position="634"/>
    </location>
</feature>
<evidence type="ECO:0000313" key="8">
    <source>
        <dbReference type="Proteomes" id="UP001274830"/>
    </source>
</evidence>
<dbReference type="Gene3D" id="1.10.30.10">
    <property type="entry name" value="High mobility group box domain"/>
    <property type="match status" value="1"/>
</dbReference>
<dbReference type="GO" id="GO:0005634">
    <property type="term" value="C:nucleus"/>
    <property type="evidence" value="ECO:0007669"/>
    <property type="project" value="UniProtKB-UniRule"/>
</dbReference>
<dbReference type="PROSITE" id="PS50118">
    <property type="entry name" value="HMG_BOX_2"/>
    <property type="match status" value="1"/>
</dbReference>
<keyword evidence="2 4" id="KW-0238">DNA-binding</keyword>
<dbReference type="AlphaFoldDB" id="A0AAE1C295"/>
<dbReference type="FunFam" id="1.10.30.10:FF:000041">
    <property type="entry name" value="HMG box family protein"/>
    <property type="match status" value="1"/>
</dbReference>
<dbReference type="Proteomes" id="UP001274830">
    <property type="component" value="Unassembled WGS sequence"/>
</dbReference>
<evidence type="ECO:0000256" key="2">
    <source>
        <dbReference type="ARBA" id="ARBA00023125"/>
    </source>
</evidence>
<keyword evidence="8" id="KW-1185">Reference proteome</keyword>
<dbReference type="GO" id="GO:0000978">
    <property type="term" value="F:RNA polymerase II cis-regulatory region sequence-specific DNA binding"/>
    <property type="evidence" value="ECO:0007669"/>
    <property type="project" value="TreeGrafter"/>
</dbReference>
<evidence type="ECO:0000256" key="3">
    <source>
        <dbReference type="ARBA" id="ARBA00023163"/>
    </source>
</evidence>
<protein>
    <submittedName>
        <fullName evidence="7">Slightly ste11-like protein</fullName>
    </submittedName>
</protein>
<gene>
    <name evidence="7" type="primary">RFG1</name>
    <name evidence="7" type="ORF">LTR78_005128</name>
</gene>
<sequence length="760" mass="83332">MSAVQSSLPSLPMPWEKHPAFQTPSTDDTRRIVFTRQLWQRTMPDGSSNEPDVLNQSQSQDTVTEHNNSATPTIRPSSNTSTRSQRRSPSPSRGSKTPLTPEESPPFKSTRKRTAGIVEIEDKELDSSTTTPLHSRGSSGDSTAHVCICQPDPKIPRPRNAFILYRQHHQAQVVSQNPGLANPEISKIIGEQWQNQPTDIKNKWKALAEEEKLRHQQQYPQYRYQPKRNGRRGSVTSEANGEKPKCHKCGGRSLVAPSSALFPASNSASPASVPTTPGTALTPISRTLPPVFRELSIQSPAGRRMARTMHSSSNMSPHYNGHIDERDEVGPLSPDVKRRKYSDHLASGARNMPPRYVPAGGPQVGPGTPFPFSQPTPQHPLPPAITQVRRESLPGIRGVVSPPGPMPPPPRPGMGYQQHRMSQGHVGPDRSLILPPLQNNSISGPSSTAALAGRSAEEHIMAMSFRYKVKVLSQVAPPAPHRSTPRGPLIVIEGDSVDAVEELGQWLYNELKKGDDLGVTLIDGPDMAANDSKKPMVQYHLLATEWLAKSDEIIHSLFYDPSSVALDHAMDDATPISERPMSDRDLDENYDDNQTPPRTAVPAITTSKPGPEESMDVDKTPTNARHPTSTNTTTVVLPKKKPIVLIPNYSLATSNTFALRIPIGPHDPYSPSDHWQWTATQWRGIVGPDLTIFVRDAVVGEQGKATVEIVEESGLMSVRRTVVGGEEDGKQELEASVLRRLGFEVGEWVRTFGADKGRNA</sequence>
<dbReference type="GO" id="GO:0001228">
    <property type="term" value="F:DNA-binding transcription activator activity, RNA polymerase II-specific"/>
    <property type="evidence" value="ECO:0007669"/>
    <property type="project" value="TreeGrafter"/>
</dbReference>
<dbReference type="SUPFAM" id="SSF47095">
    <property type="entry name" value="HMG-box"/>
    <property type="match status" value="1"/>
</dbReference>
<dbReference type="Pfam" id="PF00505">
    <property type="entry name" value="HMG_box"/>
    <property type="match status" value="1"/>
</dbReference>
<organism evidence="7 8">
    <name type="scientific">Recurvomyces mirabilis</name>
    <dbReference type="NCBI Taxonomy" id="574656"/>
    <lineage>
        <taxon>Eukaryota</taxon>
        <taxon>Fungi</taxon>
        <taxon>Dikarya</taxon>
        <taxon>Ascomycota</taxon>
        <taxon>Pezizomycotina</taxon>
        <taxon>Dothideomycetes</taxon>
        <taxon>Dothideomycetidae</taxon>
        <taxon>Mycosphaerellales</taxon>
        <taxon>Teratosphaeriaceae</taxon>
        <taxon>Recurvomyces</taxon>
    </lineage>
</organism>
<dbReference type="CDD" id="cd01389">
    <property type="entry name" value="HMG-box_ROX1-like"/>
    <property type="match status" value="1"/>
</dbReference>
<accession>A0AAE1C295</accession>
<evidence type="ECO:0000256" key="1">
    <source>
        <dbReference type="ARBA" id="ARBA00023015"/>
    </source>
</evidence>
<proteinExistence type="predicted"/>
<dbReference type="InterPro" id="IPR009071">
    <property type="entry name" value="HMG_box_dom"/>
</dbReference>
<dbReference type="GO" id="GO:0030154">
    <property type="term" value="P:cell differentiation"/>
    <property type="evidence" value="ECO:0007669"/>
    <property type="project" value="TreeGrafter"/>
</dbReference>
<feature type="compositionally biased region" description="Polar residues" evidence="5">
    <location>
        <begin position="37"/>
        <end position="74"/>
    </location>
</feature>
<dbReference type="InterPro" id="IPR050140">
    <property type="entry name" value="SRY-related_HMG-box_TF-like"/>
</dbReference>
<feature type="compositionally biased region" description="Low complexity" evidence="5">
    <location>
        <begin position="75"/>
        <end position="98"/>
    </location>
</feature>
<dbReference type="SMART" id="SM00398">
    <property type="entry name" value="HMG"/>
    <property type="match status" value="1"/>
</dbReference>
<dbReference type="EMBL" id="JAUTXT010000016">
    <property type="protein sequence ID" value="KAK3675194.1"/>
    <property type="molecule type" value="Genomic_DNA"/>
</dbReference>
<reference evidence="7" key="1">
    <citation type="submission" date="2023-07" db="EMBL/GenBank/DDBJ databases">
        <title>Black Yeasts Isolated from many extreme environments.</title>
        <authorList>
            <person name="Coleine C."/>
            <person name="Stajich J.E."/>
            <person name="Selbmann L."/>
        </authorList>
    </citation>
    <scope>NUCLEOTIDE SEQUENCE</scope>
    <source>
        <strain evidence="7">CCFEE 5485</strain>
    </source>
</reference>
<feature type="compositionally biased region" description="Low complexity" evidence="5">
    <location>
        <begin position="264"/>
        <end position="280"/>
    </location>
</feature>
<dbReference type="GO" id="GO:0000122">
    <property type="term" value="P:negative regulation of transcription by RNA polymerase II"/>
    <property type="evidence" value="ECO:0007669"/>
    <property type="project" value="TreeGrafter"/>
</dbReference>
<feature type="DNA-binding region" description="HMG box" evidence="4">
    <location>
        <begin position="155"/>
        <end position="223"/>
    </location>
</feature>
<evidence type="ECO:0000256" key="4">
    <source>
        <dbReference type="PROSITE-ProRule" id="PRU00267"/>
    </source>
</evidence>
<keyword evidence="3" id="KW-0804">Transcription</keyword>
<feature type="domain" description="HMG box" evidence="6">
    <location>
        <begin position="155"/>
        <end position="223"/>
    </location>
</feature>
<evidence type="ECO:0000259" key="6">
    <source>
        <dbReference type="PROSITE" id="PS50118"/>
    </source>
</evidence>
<feature type="region of interest" description="Disordered" evidence="5">
    <location>
        <begin position="310"/>
        <end position="336"/>
    </location>
</feature>
<feature type="region of interest" description="Disordered" evidence="5">
    <location>
        <begin position="1"/>
        <end position="145"/>
    </location>
</feature>
<feature type="region of interest" description="Disordered" evidence="5">
    <location>
        <begin position="211"/>
        <end position="249"/>
    </location>
</feature>
<evidence type="ECO:0000313" key="7">
    <source>
        <dbReference type="EMBL" id="KAK3675194.1"/>
    </source>
</evidence>
<dbReference type="PANTHER" id="PTHR10270:SF320">
    <property type="entry name" value="BOX TRANSCRIPTIONAL REGULATOR, PUTATIVE (AFU_ORTHOLOGUE AFUA_4G10820)-RELATED"/>
    <property type="match status" value="1"/>
</dbReference>
<dbReference type="PANTHER" id="PTHR10270">
    <property type="entry name" value="SOX TRANSCRIPTION FACTOR"/>
    <property type="match status" value="1"/>
</dbReference>
<feature type="region of interest" description="Disordered" evidence="5">
    <location>
        <begin position="264"/>
        <end position="285"/>
    </location>
</feature>
<keyword evidence="4" id="KW-0539">Nucleus</keyword>